<dbReference type="AlphaFoldDB" id="A0A1H0UM24"/>
<evidence type="ECO:0000313" key="1">
    <source>
        <dbReference type="EMBL" id="SDP66998.1"/>
    </source>
</evidence>
<dbReference type="OrthoDB" id="7355818at2"/>
<accession>A0A1H0UM24</accession>
<dbReference type="Proteomes" id="UP000199073">
    <property type="component" value="Unassembled WGS sequence"/>
</dbReference>
<dbReference type="STRING" id="91360.SAMN05660330_03624"/>
<evidence type="ECO:0008006" key="3">
    <source>
        <dbReference type="Google" id="ProtNLM"/>
    </source>
</evidence>
<name>A0A1H0UM24_9BACT</name>
<evidence type="ECO:0000313" key="2">
    <source>
        <dbReference type="Proteomes" id="UP000199073"/>
    </source>
</evidence>
<keyword evidence="2" id="KW-1185">Reference proteome</keyword>
<gene>
    <name evidence="1" type="ORF">SAMN05660330_03624</name>
</gene>
<sequence>MYDPEKLRQIIRTVIDEMGMWSQAAEELLLGTVAHESALGRWTHQIGGPALGIYQMEPATLIDIYDSYLKYRPEKLKLTKQITSVDSPDLNRLQYDPVYSTAMARLHYRRIKDPFPEAHNIVGLAEYWDKHFNRNPRKGTTAQFLENYHVLVLGATGNNIFDYH</sequence>
<dbReference type="EMBL" id="FNJI01000033">
    <property type="protein sequence ID" value="SDP66998.1"/>
    <property type="molecule type" value="Genomic_DNA"/>
</dbReference>
<reference evidence="1 2" key="1">
    <citation type="submission" date="2016-10" db="EMBL/GenBank/DDBJ databases">
        <authorList>
            <person name="de Groot N.N."/>
        </authorList>
    </citation>
    <scope>NUCLEOTIDE SEQUENCE [LARGE SCALE GENOMIC DNA]</scope>
    <source>
        <strain evidence="1 2">DSM 12130</strain>
    </source>
</reference>
<dbReference type="RefSeq" id="WP_092225407.1">
    <property type="nucleotide sequence ID" value="NZ_FNJI01000033.1"/>
</dbReference>
<protein>
    <recommendedName>
        <fullName evidence="3">Transglycosylase SLT domain-containing protein</fullName>
    </recommendedName>
</protein>
<proteinExistence type="predicted"/>
<organism evidence="1 2">
    <name type="scientific">Desulforhopalus singaporensis</name>
    <dbReference type="NCBI Taxonomy" id="91360"/>
    <lineage>
        <taxon>Bacteria</taxon>
        <taxon>Pseudomonadati</taxon>
        <taxon>Thermodesulfobacteriota</taxon>
        <taxon>Desulfobulbia</taxon>
        <taxon>Desulfobulbales</taxon>
        <taxon>Desulfocapsaceae</taxon>
        <taxon>Desulforhopalus</taxon>
    </lineage>
</organism>